<dbReference type="Proteomes" id="UP000323426">
    <property type="component" value="Unassembled WGS sequence"/>
</dbReference>
<keyword evidence="1" id="KW-0732">Signal</keyword>
<feature type="signal peptide" evidence="1">
    <location>
        <begin position="1"/>
        <end position="20"/>
    </location>
</feature>
<dbReference type="AlphaFoldDB" id="A0A5M6DME3"/>
<protein>
    <submittedName>
        <fullName evidence="3">DUF4397 domain-containing protein</fullName>
    </submittedName>
</protein>
<feature type="domain" description="DUF4397" evidence="2">
    <location>
        <begin position="34"/>
        <end position="149"/>
    </location>
</feature>
<accession>A0A5M6DME3</accession>
<evidence type="ECO:0000256" key="1">
    <source>
        <dbReference type="SAM" id="SignalP"/>
    </source>
</evidence>
<proteinExistence type="predicted"/>
<evidence type="ECO:0000313" key="3">
    <source>
        <dbReference type="EMBL" id="KAA5548718.1"/>
    </source>
</evidence>
<gene>
    <name evidence="3" type="ORF">F0145_04165</name>
</gene>
<name>A0A5M6DME3_9BACT</name>
<reference evidence="3 4" key="1">
    <citation type="submission" date="2019-09" db="EMBL/GenBank/DDBJ databases">
        <title>Genome sequence and assembly of Adhaeribacter sp.</title>
        <authorList>
            <person name="Chhetri G."/>
        </authorList>
    </citation>
    <scope>NUCLEOTIDE SEQUENCE [LARGE SCALE GENOMIC DNA]</scope>
    <source>
        <strain evidence="3 4">DK36</strain>
    </source>
</reference>
<comment type="caution">
    <text evidence="3">The sequence shown here is derived from an EMBL/GenBank/DDBJ whole genome shotgun (WGS) entry which is preliminary data.</text>
</comment>
<evidence type="ECO:0000259" key="2">
    <source>
        <dbReference type="Pfam" id="PF14344"/>
    </source>
</evidence>
<dbReference type="PROSITE" id="PS51257">
    <property type="entry name" value="PROKAR_LIPOPROTEIN"/>
    <property type="match status" value="1"/>
</dbReference>
<dbReference type="InterPro" id="IPR025510">
    <property type="entry name" value="DUF4397"/>
</dbReference>
<keyword evidence="4" id="KW-1185">Reference proteome</keyword>
<dbReference type="EMBL" id="VWSF01000002">
    <property type="protein sequence ID" value="KAA5548718.1"/>
    <property type="molecule type" value="Genomic_DNA"/>
</dbReference>
<evidence type="ECO:0000313" key="4">
    <source>
        <dbReference type="Proteomes" id="UP000323426"/>
    </source>
</evidence>
<dbReference type="Pfam" id="PF14344">
    <property type="entry name" value="DUF4397"/>
    <property type="match status" value="1"/>
</dbReference>
<dbReference type="RefSeq" id="WP_150087045.1">
    <property type="nucleotide sequence ID" value="NZ_VWSF01000002.1"/>
</dbReference>
<feature type="chain" id="PRO_5024277588" evidence="1">
    <location>
        <begin position="21"/>
        <end position="229"/>
    </location>
</feature>
<sequence>MKKWIKLLSLVIFPALFLTACDDDDNTDAMTSQARVMVVHASPNAPAVDVLVDDKKVNSAALTFPNNSGYLAVMAGQRNLKVNAAGTTTSVINANANLEANKNYSVFAINNLANIEALVLNDNLTAPASGKAHVRFVHLSPDAPAVDIAVKNGPVLFSNRSFKSASDFTPVDATTYNLEVRLAGTNTVVLDLPGVALQNGKIYTVFARGYVAPPAGNTNTLGAQVIVNN</sequence>
<organism evidence="3 4">
    <name type="scientific">Adhaeribacter rhizoryzae</name>
    <dbReference type="NCBI Taxonomy" id="2607907"/>
    <lineage>
        <taxon>Bacteria</taxon>
        <taxon>Pseudomonadati</taxon>
        <taxon>Bacteroidota</taxon>
        <taxon>Cytophagia</taxon>
        <taxon>Cytophagales</taxon>
        <taxon>Hymenobacteraceae</taxon>
        <taxon>Adhaeribacter</taxon>
    </lineage>
</organism>